<dbReference type="InterPro" id="IPR039717">
    <property type="entry name" value="Hgh1"/>
</dbReference>
<reference evidence="3" key="2">
    <citation type="submission" date="2025-09" db="UniProtKB">
        <authorList>
            <consortium name="Ensembl"/>
        </authorList>
    </citation>
    <scope>IDENTIFICATION</scope>
</reference>
<dbReference type="Pfam" id="PF04064">
    <property type="entry name" value="DUF384"/>
    <property type="match status" value="1"/>
</dbReference>
<feature type="domain" description="Protein HGH1 C-terminal" evidence="2">
    <location>
        <begin position="97"/>
        <end position="150"/>
    </location>
</feature>
<evidence type="ECO:0000313" key="4">
    <source>
        <dbReference type="Proteomes" id="UP000694545"/>
    </source>
</evidence>
<dbReference type="Proteomes" id="UP000694545">
    <property type="component" value="Unplaced"/>
</dbReference>
<evidence type="ECO:0000259" key="2">
    <source>
        <dbReference type="Pfam" id="PF04064"/>
    </source>
</evidence>
<dbReference type="PANTHER" id="PTHR13387:SF9">
    <property type="entry name" value="PROTEIN HGH1 HOMOLOG"/>
    <property type="match status" value="1"/>
</dbReference>
<organism evidence="3 4">
    <name type="scientific">Varanus komodoensis</name>
    <name type="common">Komodo dragon</name>
    <dbReference type="NCBI Taxonomy" id="61221"/>
    <lineage>
        <taxon>Eukaryota</taxon>
        <taxon>Metazoa</taxon>
        <taxon>Chordata</taxon>
        <taxon>Craniata</taxon>
        <taxon>Vertebrata</taxon>
        <taxon>Euteleostomi</taxon>
        <taxon>Lepidosauria</taxon>
        <taxon>Squamata</taxon>
        <taxon>Bifurcata</taxon>
        <taxon>Unidentata</taxon>
        <taxon>Episquamata</taxon>
        <taxon>Toxicofera</taxon>
        <taxon>Anguimorpha</taxon>
        <taxon>Paleoanguimorpha</taxon>
        <taxon>Varanoidea</taxon>
        <taxon>Varanidae</taxon>
        <taxon>Varanus</taxon>
    </lineage>
</organism>
<dbReference type="InterPro" id="IPR007206">
    <property type="entry name" value="Protein_HGH1_C"/>
</dbReference>
<feature type="region of interest" description="Disordered" evidence="1">
    <location>
        <begin position="170"/>
        <end position="195"/>
    </location>
</feature>
<protein>
    <recommendedName>
        <fullName evidence="2">Protein HGH1 C-terminal domain-containing protein</fullName>
    </recommendedName>
</protein>
<keyword evidence="4" id="KW-1185">Reference proteome</keyword>
<proteinExistence type="predicted"/>
<name>A0A8D2JA85_VARKO</name>
<dbReference type="PANTHER" id="PTHR13387">
    <property type="entry name" value="PROTEIN HGH1 HOMOLOG"/>
    <property type="match status" value="1"/>
</dbReference>
<reference evidence="3" key="1">
    <citation type="submission" date="2025-08" db="UniProtKB">
        <authorList>
            <consortium name="Ensembl"/>
        </authorList>
    </citation>
    <scope>IDENTIFICATION</scope>
</reference>
<dbReference type="Ensembl" id="ENSVKKT00000006019.1">
    <property type="protein sequence ID" value="ENSVKKP00000005859.1"/>
    <property type="gene ID" value="ENSVKKG00000004273.1"/>
</dbReference>
<sequence>MESAFRSVLWGGAPAAGPGLRFCSARGAAAPAWPSPGPSALAAGGGAPRQSSGAWALPCPCLSRLLSLPGLPLDLQYLPPEKQREPDPDIRKMLLEAVLLLTATKKGRQLLRAKGTYLVLRELHGWEADAGARAACEKVIHVLISDEPEAGMENLLEVEVPAEVEERLRRLDREAAEQQPEPGEQPALCAEGLLG</sequence>
<feature type="compositionally biased region" description="Low complexity" evidence="1">
    <location>
        <begin position="177"/>
        <end position="187"/>
    </location>
</feature>
<accession>A0A8D2JA85</accession>
<evidence type="ECO:0000256" key="1">
    <source>
        <dbReference type="SAM" id="MobiDB-lite"/>
    </source>
</evidence>
<dbReference type="AlphaFoldDB" id="A0A8D2JA85"/>
<evidence type="ECO:0000313" key="3">
    <source>
        <dbReference type="Ensembl" id="ENSVKKP00000005859.1"/>
    </source>
</evidence>